<dbReference type="PANTHER" id="PTHR43030:SF1">
    <property type="entry name" value="PHOSPHOENOLPYRUVATE SYNTHASE"/>
    <property type="match status" value="1"/>
</dbReference>
<keyword evidence="12" id="KW-0460">Magnesium</keyword>
<dbReference type="AlphaFoldDB" id="A0A6N7WE94"/>
<name>A0A6N7WE94_9FIRM</name>
<evidence type="ECO:0000256" key="3">
    <source>
        <dbReference type="ARBA" id="ARBA00004742"/>
    </source>
</evidence>
<dbReference type="Gene3D" id="3.30.1490.20">
    <property type="entry name" value="ATP-grasp fold, A domain"/>
    <property type="match status" value="1"/>
</dbReference>
<comment type="similarity">
    <text evidence="4">Belongs to the PEP-utilizing enzyme family.</text>
</comment>
<dbReference type="Gene3D" id="3.50.30.10">
    <property type="entry name" value="Phosphohistidine domain"/>
    <property type="match status" value="1"/>
</dbReference>
<dbReference type="InterPro" id="IPR036637">
    <property type="entry name" value="Phosphohistidine_dom_sf"/>
</dbReference>
<dbReference type="InterPro" id="IPR013815">
    <property type="entry name" value="ATP_grasp_subdomain_1"/>
</dbReference>
<dbReference type="InterPro" id="IPR008279">
    <property type="entry name" value="PEP-util_enz_mobile_dom"/>
</dbReference>
<dbReference type="EC" id="2.7.9.2" evidence="5"/>
<evidence type="ECO:0000256" key="11">
    <source>
        <dbReference type="ARBA" id="ARBA00022840"/>
    </source>
</evidence>
<keyword evidence="9" id="KW-0547">Nucleotide-binding</keyword>
<dbReference type="GO" id="GO:0008986">
    <property type="term" value="F:pyruvate, water dikinase activity"/>
    <property type="evidence" value="ECO:0007669"/>
    <property type="project" value="UniProtKB-EC"/>
</dbReference>
<reference evidence="18 19" key="1">
    <citation type="submission" date="2019-08" db="EMBL/GenBank/DDBJ databases">
        <title>In-depth cultivation of the pig gut microbiome towards novel bacterial diversity and tailored functional studies.</title>
        <authorList>
            <person name="Wylensek D."/>
            <person name="Hitch T.C.A."/>
            <person name="Clavel T."/>
        </authorList>
    </citation>
    <scope>NUCLEOTIDE SEQUENCE [LARGE SCALE GENOMIC DNA]</scope>
    <source>
        <strain evidence="18 19">WCA-389-WT-23B</strain>
    </source>
</reference>
<keyword evidence="15" id="KW-0175">Coiled coil</keyword>
<evidence type="ECO:0000313" key="19">
    <source>
        <dbReference type="Proteomes" id="UP000436047"/>
    </source>
</evidence>
<comment type="caution">
    <text evidence="18">The sequence shown here is derived from an EMBL/GenBank/DDBJ whole genome shotgun (WGS) entry which is preliminary data.</text>
</comment>
<accession>A0A6N7WE94</accession>
<comment type="function">
    <text evidence="2">Catalyzes the phosphorylation of pyruvate to phosphoenolpyruvate.</text>
</comment>
<protein>
    <recommendedName>
        <fullName evidence="6">Phosphoenolpyruvate synthase</fullName>
        <ecNumber evidence="5">2.7.9.2</ecNumber>
    </recommendedName>
    <alternativeName>
        <fullName evidence="13">Pyruvate, water dikinase</fullName>
    </alternativeName>
</protein>
<dbReference type="GO" id="GO:0006094">
    <property type="term" value="P:gluconeogenesis"/>
    <property type="evidence" value="ECO:0007669"/>
    <property type="project" value="UniProtKB-UniPathway"/>
</dbReference>
<evidence type="ECO:0000256" key="7">
    <source>
        <dbReference type="ARBA" id="ARBA00022679"/>
    </source>
</evidence>
<evidence type="ECO:0000259" key="16">
    <source>
        <dbReference type="Pfam" id="PF00391"/>
    </source>
</evidence>
<evidence type="ECO:0000256" key="6">
    <source>
        <dbReference type="ARBA" id="ARBA00021623"/>
    </source>
</evidence>
<proteinExistence type="inferred from homology"/>
<keyword evidence="11" id="KW-0067">ATP-binding</keyword>
<evidence type="ECO:0000256" key="15">
    <source>
        <dbReference type="SAM" id="Coils"/>
    </source>
</evidence>
<evidence type="ECO:0000256" key="14">
    <source>
        <dbReference type="ARBA" id="ARBA00047700"/>
    </source>
</evidence>
<dbReference type="EMBL" id="VUMI01000017">
    <property type="protein sequence ID" value="MSS89003.1"/>
    <property type="molecule type" value="Genomic_DNA"/>
</dbReference>
<dbReference type="PANTHER" id="PTHR43030">
    <property type="entry name" value="PHOSPHOENOLPYRUVATE SYNTHASE"/>
    <property type="match status" value="1"/>
</dbReference>
<feature type="domain" description="Pyruvate phosphate dikinase AMP/ATP-binding" evidence="17">
    <location>
        <begin position="15"/>
        <end position="325"/>
    </location>
</feature>
<comment type="cofactor">
    <cofactor evidence="1">
        <name>Mg(2+)</name>
        <dbReference type="ChEBI" id="CHEBI:18420"/>
    </cofactor>
</comment>
<evidence type="ECO:0000259" key="17">
    <source>
        <dbReference type="Pfam" id="PF01326"/>
    </source>
</evidence>
<evidence type="ECO:0000313" key="18">
    <source>
        <dbReference type="EMBL" id="MSS89003.1"/>
    </source>
</evidence>
<evidence type="ECO:0000256" key="13">
    <source>
        <dbReference type="ARBA" id="ARBA00033470"/>
    </source>
</evidence>
<feature type="domain" description="PEP-utilising enzyme mobile" evidence="16">
    <location>
        <begin position="754"/>
        <end position="824"/>
    </location>
</feature>
<dbReference type="Pfam" id="PF01326">
    <property type="entry name" value="PPDK_N"/>
    <property type="match status" value="1"/>
</dbReference>
<dbReference type="InterPro" id="IPR002192">
    <property type="entry name" value="PPDK_AMP/ATP-bd"/>
</dbReference>
<dbReference type="Proteomes" id="UP000436047">
    <property type="component" value="Unassembled WGS sequence"/>
</dbReference>
<gene>
    <name evidence="18" type="ORF">FYJ45_12050</name>
</gene>
<keyword evidence="10" id="KW-0418">Kinase</keyword>
<evidence type="ECO:0000256" key="2">
    <source>
        <dbReference type="ARBA" id="ARBA00002988"/>
    </source>
</evidence>
<organism evidence="18 19">
    <name type="scientific">Eisenbergiella porci</name>
    <dbReference type="NCBI Taxonomy" id="2652274"/>
    <lineage>
        <taxon>Bacteria</taxon>
        <taxon>Bacillati</taxon>
        <taxon>Bacillota</taxon>
        <taxon>Clostridia</taxon>
        <taxon>Lachnospirales</taxon>
        <taxon>Lachnospiraceae</taxon>
        <taxon>Eisenbergiella</taxon>
    </lineage>
</organism>
<keyword evidence="7" id="KW-0808">Transferase</keyword>
<evidence type="ECO:0000256" key="1">
    <source>
        <dbReference type="ARBA" id="ARBA00001946"/>
    </source>
</evidence>
<comment type="pathway">
    <text evidence="3">Carbohydrate biosynthesis; gluconeogenesis.</text>
</comment>
<keyword evidence="8" id="KW-0479">Metal-binding</keyword>
<dbReference type="Gene3D" id="3.30.470.20">
    <property type="entry name" value="ATP-grasp fold, B domain"/>
    <property type="match status" value="1"/>
</dbReference>
<evidence type="ECO:0000256" key="12">
    <source>
        <dbReference type="ARBA" id="ARBA00022842"/>
    </source>
</evidence>
<dbReference type="InterPro" id="IPR006319">
    <property type="entry name" value="PEP_synth"/>
</dbReference>
<evidence type="ECO:0000256" key="4">
    <source>
        <dbReference type="ARBA" id="ARBA00007837"/>
    </source>
</evidence>
<dbReference type="GO" id="GO:0005524">
    <property type="term" value="F:ATP binding"/>
    <property type="evidence" value="ECO:0007669"/>
    <property type="project" value="UniProtKB-KW"/>
</dbReference>
<dbReference type="FunFam" id="3.30.1490.20:FF:000010">
    <property type="entry name" value="Phosphoenolpyruvate synthase"/>
    <property type="match status" value="1"/>
</dbReference>
<dbReference type="SUPFAM" id="SSF56059">
    <property type="entry name" value="Glutathione synthetase ATP-binding domain-like"/>
    <property type="match status" value="1"/>
</dbReference>
<dbReference type="Pfam" id="PF00391">
    <property type="entry name" value="PEP-utilizers"/>
    <property type="match status" value="1"/>
</dbReference>
<evidence type="ECO:0000256" key="10">
    <source>
        <dbReference type="ARBA" id="ARBA00022777"/>
    </source>
</evidence>
<dbReference type="GO" id="GO:0046872">
    <property type="term" value="F:metal ion binding"/>
    <property type="evidence" value="ECO:0007669"/>
    <property type="project" value="UniProtKB-KW"/>
</dbReference>
<evidence type="ECO:0000256" key="8">
    <source>
        <dbReference type="ARBA" id="ARBA00022723"/>
    </source>
</evidence>
<keyword evidence="19" id="KW-1185">Reference proteome</keyword>
<keyword evidence="18" id="KW-0670">Pyruvate</keyword>
<dbReference type="UniPathway" id="UPA00138"/>
<comment type="catalytic activity">
    <reaction evidence="14">
        <text>pyruvate + ATP + H2O = phosphoenolpyruvate + AMP + phosphate + 2 H(+)</text>
        <dbReference type="Rhea" id="RHEA:11364"/>
        <dbReference type="ChEBI" id="CHEBI:15361"/>
        <dbReference type="ChEBI" id="CHEBI:15377"/>
        <dbReference type="ChEBI" id="CHEBI:15378"/>
        <dbReference type="ChEBI" id="CHEBI:30616"/>
        <dbReference type="ChEBI" id="CHEBI:43474"/>
        <dbReference type="ChEBI" id="CHEBI:58702"/>
        <dbReference type="ChEBI" id="CHEBI:456215"/>
        <dbReference type="EC" id="2.7.9.2"/>
    </reaction>
</comment>
<feature type="coiled-coil region" evidence="15">
    <location>
        <begin position="417"/>
        <end position="444"/>
    </location>
</feature>
<sequence>MVKKFEKIHKDDVLIVGGKGANLGEMVSAGIAVPPGFVVTSDAYRLFLKENGLNELFLQTMNEAQNDPEKLRSAAALFRRKILSGTLPAEIVSEVQAAYHSLSAKCGSTPIRVAVRSSATAEDLPESSFAGQQETYLNVIGLSDVLKQIICCYASLWGDRAVFYRQTRGYGQNNIALAVVIQEMIESETAGVLFTVNPVSQNPKEIQINASYGLGEAVVSGHVTPDTYICSKNGKLLQSTIGQKTIEILYAEQGTKEVSVSEDRQRKRALNDIEIHALCEQAIRIEQHYGCPMDIEWAICRGSIYILQARAVTTLNTNSSDHVDEAQIEPYLKKCKITKSYQKDMSFLLEKFPDAFYPFDSDMTAIINNQKSVIFAQAGIVMSMQPLMDDDGIEILPPADKKITKNIFNFAKVVRELKDFEHCCQILEQQLQDFTKELEQYKALSVETMGLSECGAAIENICDYVRRLSYSRFYYSLFSGYFASAKCEKAVKKINCKYTSFDLLQNLNNRTSVAARDMTTLASELKKYPKIVKSIADGENYADLCSDFPEAIPLFQAFLQEHGYTSDFNCYCLHAKSFLENPDRILHIVRPLLALEQQQEIPQRHTMLMEQLREKLGAKKYAKFIHDVANLRYFHVAREESQYMWETAFYIMRRVLARASFLSSGDENYFDSLAYLFLKEVISMCRRGNLSAEDQEKINRRKRKRPLAEKVWERAKLLVFPDHGDVLKGVSGSVGEAIGKACIINGPEEFYKLEKGDVLVCRLTDPEWTPLFTLAGAVVADTGAALSHAAIVAREYGIPAVLGVGCATSKFQDGDIIRVNGTKGEAAKVN</sequence>
<dbReference type="SUPFAM" id="SSF52009">
    <property type="entry name" value="Phosphohistidine domain"/>
    <property type="match status" value="1"/>
</dbReference>
<evidence type="ECO:0000256" key="9">
    <source>
        <dbReference type="ARBA" id="ARBA00022741"/>
    </source>
</evidence>
<evidence type="ECO:0000256" key="5">
    <source>
        <dbReference type="ARBA" id="ARBA00011996"/>
    </source>
</evidence>